<accession>A0A395TBC1</accession>
<dbReference type="OrthoDB" id="5287717at2759"/>
<dbReference type="Proteomes" id="UP000266234">
    <property type="component" value="Unassembled WGS sequence"/>
</dbReference>
<keyword evidence="3" id="KW-1185">Reference proteome</keyword>
<dbReference type="AlphaFoldDB" id="A0A395TBC1"/>
<keyword evidence="1" id="KW-0812">Transmembrane</keyword>
<protein>
    <submittedName>
        <fullName evidence="2">Uncharacterized protein</fullName>
    </submittedName>
</protein>
<keyword evidence="1" id="KW-0472">Membrane</keyword>
<evidence type="ECO:0000256" key="1">
    <source>
        <dbReference type="SAM" id="Phobius"/>
    </source>
</evidence>
<name>A0A395TBC1_9HYPO</name>
<sequence>MVGLLSLVTTAVKSCLRKLQGGRLRPSRYFPGRLWWILRFIHAPLWIAAPLSGLTFSLGTISTLSTHGLLITGVNETTFDMRAWTTVIDNAVVRWSQNLPTTPKAPNIFYAPEGSQRVSETFYNDRINAIQDGEWIPFFVAPEADSLLNGTAWGLRVNISCRLVNPVKDLQLLRVRGLGHFTNTTTGSVGYKESVDIYGASSAILAASNSSFAQGPFRGKANYIYPGGLNGTDGQPVIDSKLEIVVWQYYNTSFGEDPSMKKMRNRDVVVASPLPESPANPDILAFGLSFQIQSSVGYAEISAGKRTYSNFRWFGSSPFKTNATYGIDSDCAYCFIRIGNCDDSKRFKCQEQEQKYQMTIQARARQYIIALEELILAALTCKKVAISTVPLTCFDAWYMANAATGGRLYTYGDYSEELQAPALSPERMRLAVLKLTGELAAAMMGPGVEPFKGDLSGVQTIRALKPGIISWKLILALLCLWTLAIGISTTFFLLRGCDAPLLDGYQLFKAGAEWGEEVRGATQDRFQFCEVLQGVPKRESWENTFKERPFGFIGETLRRREHRRSH</sequence>
<organism evidence="2 3">
    <name type="scientific">Fusarium longipes</name>
    <dbReference type="NCBI Taxonomy" id="694270"/>
    <lineage>
        <taxon>Eukaryota</taxon>
        <taxon>Fungi</taxon>
        <taxon>Dikarya</taxon>
        <taxon>Ascomycota</taxon>
        <taxon>Pezizomycotina</taxon>
        <taxon>Sordariomycetes</taxon>
        <taxon>Hypocreomycetidae</taxon>
        <taxon>Hypocreales</taxon>
        <taxon>Nectriaceae</taxon>
        <taxon>Fusarium</taxon>
    </lineage>
</organism>
<evidence type="ECO:0000313" key="2">
    <source>
        <dbReference type="EMBL" id="RGP81867.1"/>
    </source>
</evidence>
<proteinExistence type="predicted"/>
<evidence type="ECO:0000313" key="3">
    <source>
        <dbReference type="Proteomes" id="UP000266234"/>
    </source>
</evidence>
<keyword evidence="1" id="KW-1133">Transmembrane helix</keyword>
<comment type="caution">
    <text evidence="2">The sequence shown here is derived from an EMBL/GenBank/DDBJ whole genome shotgun (WGS) entry which is preliminary data.</text>
</comment>
<dbReference type="EMBL" id="PXOG01000001">
    <property type="protein sequence ID" value="RGP81867.1"/>
    <property type="molecule type" value="Genomic_DNA"/>
</dbReference>
<feature type="transmembrane region" description="Helical" evidence="1">
    <location>
        <begin position="473"/>
        <end position="494"/>
    </location>
</feature>
<reference evidence="2 3" key="1">
    <citation type="journal article" date="2018" name="PLoS Pathog.">
        <title>Evolution of structural diversity of trichothecenes, a family of toxins produced by plant pathogenic and entomopathogenic fungi.</title>
        <authorList>
            <person name="Proctor R.H."/>
            <person name="McCormick S.P."/>
            <person name="Kim H.S."/>
            <person name="Cardoza R.E."/>
            <person name="Stanley A.M."/>
            <person name="Lindo L."/>
            <person name="Kelly A."/>
            <person name="Brown D.W."/>
            <person name="Lee T."/>
            <person name="Vaughan M.M."/>
            <person name="Alexander N.J."/>
            <person name="Busman M."/>
            <person name="Gutierrez S."/>
        </authorList>
    </citation>
    <scope>NUCLEOTIDE SEQUENCE [LARGE SCALE GENOMIC DNA]</scope>
    <source>
        <strain evidence="2 3">NRRL 20695</strain>
    </source>
</reference>
<gene>
    <name evidence="2" type="ORF">FLONG3_64</name>
</gene>